<dbReference type="PROSITE" id="PS51257">
    <property type="entry name" value="PROKAR_LIPOPROTEIN"/>
    <property type="match status" value="1"/>
</dbReference>
<evidence type="ECO:0000313" key="1">
    <source>
        <dbReference type="EMBL" id="MBW79607.1"/>
    </source>
</evidence>
<proteinExistence type="predicted"/>
<sequence length="169" mass="18289">MARASTVAVVVPSPASSFVLLATSCTSLAPMFWNLHFSSMPLATVTPSLVIFGEPQLCSRITLRPFGPIVTATASANTSTPCSISARTSGPNRTSLAYPRLAATWRAALTRKTVGSRNILSERERLKAAQIRPNAGNLRFRKGLQIESPKWSLMFQITLPSDELFLLSP</sequence>
<organism evidence="1">
    <name type="scientific">Anopheles darlingi</name>
    <name type="common">Mosquito</name>
    <dbReference type="NCBI Taxonomy" id="43151"/>
    <lineage>
        <taxon>Eukaryota</taxon>
        <taxon>Metazoa</taxon>
        <taxon>Ecdysozoa</taxon>
        <taxon>Arthropoda</taxon>
        <taxon>Hexapoda</taxon>
        <taxon>Insecta</taxon>
        <taxon>Pterygota</taxon>
        <taxon>Neoptera</taxon>
        <taxon>Endopterygota</taxon>
        <taxon>Diptera</taxon>
        <taxon>Nematocera</taxon>
        <taxon>Culicoidea</taxon>
        <taxon>Culicidae</taxon>
        <taxon>Anophelinae</taxon>
        <taxon>Anopheles</taxon>
    </lineage>
</organism>
<accession>A0A2M4DPX1</accession>
<name>A0A2M4DPX1_ANODA</name>
<protein>
    <submittedName>
        <fullName evidence="1">Putative secreted protein</fullName>
    </submittedName>
</protein>
<dbReference type="EMBL" id="GGFL01015429">
    <property type="protein sequence ID" value="MBW79607.1"/>
    <property type="molecule type" value="Transcribed_RNA"/>
</dbReference>
<dbReference type="AlphaFoldDB" id="A0A2M4DPX1"/>
<reference evidence="1" key="1">
    <citation type="submission" date="2018-01" db="EMBL/GenBank/DDBJ databases">
        <title>An insight into the sialome of Amazonian anophelines.</title>
        <authorList>
            <person name="Ribeiro J.M."/>
            <person name="Scarpassa V."/>
            <person name="Calvo E."/>
        </authorList>
    </citation>
    <scope>NUCLEOTIDE SEQUENCE</scope>
</reference>